<proteinExistence type="predicted"/>
<reference evidence="1 2" key="1">
    <citation type="journal article" date="2013" name="Genome Biol. Evol.">
        <title>Genomes of Stigonematalean cyanobacteria (subsection V) and the evolution of oxygenic photosynthesis from prokaryotes to plastids.</title>
        <authorList>
            <person name="Dagan T."/>
            <person name="Roettger M."/>
            <person name="Stucken K."/>
            <person name="Landan G."/>
            <person name="Koch R."/>
            <person name="Major P."/>
            <person name="Gould S.B."/>
            <person name="Goremykin V.V."/>
            <person name="Rippka R."/>
            <person name="Tandeau de Marsac N."/>
            <person name="Gugger M."/>
            <person name="Lockhart P.J."/>
            <person name="Allen J.F."/>
            <person name="Brune I."/>
            <person name="Maus I."/>
            <person name="Puhler A."/>
            <person name="Martin W.F."/>
        </authorList>
    </citation>
    <scope>NUCLEOTIDE SEQUENCE [LARGE SCALE GENOMIC DNA]</scope>
    <source>
        <strain evidence="1 2">PCC 7110</strain>
    </source>
</reference>
<name>A0A139X9R8_9CYAN</name>
<organism evidence="1 2">
    <name type="scientific">Scytonema hofmannii PCC 7110</name>
    <dbReference type="NCBI Taxonomy" id="128403"/>
    <lineage>
        <taxon>Bacteria</taxon>
        <taxon>Bacillati</taxon>
        <taxon>Cyanobacteriota</taxon>
        <taxon>Cyanophyceae</taxon>
        <taxon>Nostocales</taxon>
        <taxon>Scytonemataceae</taxon>
        <taxon>Scytonema</taxon>
    </lineage>
</organism>
<evidence type="ECO:0000313" key="1">
    <source>
        <dbReference type="EMBL" id="KYC41447.1"/>
    </source>
</evidence>
<dbReference type="EMBL" id="ANNX02000021">
    <property type="protein sequence ID" value="KYC41447.1"/>
    <property type="molecule type" value="Genomic_DNA"/>
</dbReference>
<evidence type="ECO:0000313" key="2">
    <source>
        <dbReference type="Proteomes" id="UP000076925"/>
    </source>
</evidence>
<keyword evidence="2" id="KW-1185">Reference proteome</keyword>
<gene>
    <name evidence="1" type="ORF">WA1_22415</name>
</gene>
<comment type="caution">
    <text evidence="1">The sequence shown here is derived from an EMBL/GenBank/DDBJ whole genome shotgun (WGS) entry which is preliminary data.</text>
</comment>
<accession>A0A139X9R8</accession>
<dbReference type="RefSeq" id="WP_017744454.1">
    <property type="nucleotide sequence ID" value="NZ_KQ976354.1"/>
</dbReference>
<sequence length="103" mass="11739">MGKTIRRVLRCCVDWGVLEDTTEKGIYQPAKVQFIDNKALAAWLIEAALIASHSEIQALGRISQTPALFPFTVSPLNMRDLEGHKRLELFRQGLDENMVMLRR</sequence>
<dbReference type="Proteomes" id="UP000076925">
    <property type="component" value="Unassembled WGS sequence"/>
</dbReference>
<dbReference type="AlphaFoldDB" id="A0A139X9R8"/>
<protein>
    <submittedName>
        <fullName evidence="1">Uncharacterized protein</fullName>
    </submittedName>
</protein>